<comment type="similarity">
    <text evidence="3">Belongs to the TPT transporter family. SLC35D subfamily.</text>
</comment>
<comment type="function">
    <text evidence="1">Involved in the import of GDP-mannose from the cytoplasm into the Golgi lumen.</text>
</comment>
<feature type="region of interest" description="Disordered" evidence="8">
    <location>
        <begin position="190"/>
        <end position="238"/>
    </location>
</feature>
<dbReference type="EMBL" id="LCWF01000071">
    <property type="protein sequence ID" value="KKY23008.1"/>
    <property type="molecule type" value="Genomic_DNA"/>
</dbReference>
<feature type="transmembrane region" description="Helical" evidence="9">
    <location>
        <begin position="149"/>
        <end position="168"/>
    </location>
</feature>
<accession>A0A0G2GHC6</accession>
<organism evidence="11 12">
    <name type="scientific">Phaeomoniella chlamydospora</name>
    <name type="common">Phaeoacremonium chlamydosporum</name>
    <dbReference type="NCBI Taxonomy" id="158046"/>
    <lineage>
        <taxon>Eukaryota</taxon>
        <taxon>Fungi</taxon>
        <taxon>Dikarya</taxon>
        <taxon>Ascomycota</taxon>
        <taxon>Pezizomycotina</taxon>
        <taxon>Eurotiomycetes</taxon>
        <taxon>Chaetothyriomycetidae</taxon>
        <taxon>Phaeomoniellales</taxon>
        <taxon>Phaeomoniellaceae</taxon>
        <taxon>Phaeomoniella</taxon>
    </lineage>
</organism>
<evidence type="ECO:0000256" key="2">
    <source>
        <dbReference type="ARBA" id="ARBA00004477"/>
    </source>
</evidence>
<dbReference type="PANTHER" id="PTHR11132">
    <property type="entry name" value="SOLUTE CARRIER FAMILY 35"/>
    <property type="match status" value="1"/>
</dbReference>
<evidence type="ECO:0000256" key="5">
    <source>
        <dbReference type="ARBA" id="ARBA00022692"/>
    </source>
</evidence>
<feature type="transmembrane region" description="Helical" evidence="9">
    <location>
        <begin position="6"/>
        <end position="30"/>
    </location>
</feature>
<comment type="subunit">
    <text evidence="4">Homooligomer.</text>
</comment>
<dbReference type="Pfam" id="PF03151">
    <property type="entry name" value="TPT"/>
    <property type="match status" value="1"/>
</dbReference>
<comment type="caution">
    <text evidence="11">The sequence shown here is derived from an EMBL/GenBank/DDBJ whole genome shotgun (WGS) entry which is preliminary data.</text>
</comment>
<dbReference type="InterPro" id="IPR004853">
    <property type="entry name" value="Sugar_P_trans_dom"/>
</dbReference>
<evidence type="ECO:0000313" key="12">
    <source>
        <dbReference type="Proteomes" id="UP000053317"/>
    </source>
</evidence>
<dbReference type="Proteomes" id="UP000053317">
    <property type="component" value="Unassembled WGS sequence"/>
</dbReference>
<reference evidence="11 12" key="1">
    <citation type="submission" date="2015-05" db="EMBL/GenBank/DDBJ databases">
        <title>Distinctive expansion of gene families associated with plant cell wall degradation and secondary metabolism in the genomes of grapevine trunk pathogens.</title>
        <authorList>
            <person name="Lawrence D.P."/>
            <person name="Travadon R."/>
            <person name="Rolshausen P.E."/>
            <person name="Baumgartner K."/>
        </authorList>
    </citation>
    <scope>NUCLEOTIDE SEQUENCE [LARGE SCALE GENOMIC DNA]</scope>
    <source>
        <strain evidence="11">UCRPC4</strain>
    </source>
</reference>
<evidence type="ECO:0000256" key="3">
    <source>
        <dbReference type="ARBA" id="ARBA00010425"/>
    </source>
</evidence>
<feature type="domain" description="Sugar phosphate transporter" evidence="10">
    <location>
        <begin position="3"/>
        <end position="165"/>
    </location>
</feature>
<reference evidence="11 12" key="2">
    <citation type="submission" date="2015-05" db="EMBL/GenBank/DDBJ databases">
        <authorList>
            <person name="Morales-Cruz A."/>
            <person name="Amrine K.C."/>
            <person name="Cantu D."/>
        </authorList>
    </citation>
    <scope>NUCLEOTIDE SEQUENCE [LARGE SCALE GENOMIC DNA]</scope>
    <source>
        <strain evidence="11">UCRPC4</strain>
    </source>
</reference>
<comment type="subcellular location">
    <subcellularLocation>
        <location evidence="2">Endoplasmic reticulum membrane</location>
        <topology evidence="2">Multi-pass membrane protein</topology>
    </subcellularLocation>
</comment>
<keyword evidence="12" id="KW-1185">Reference proteome</keyword>
<evidence type="ECO:0000256" key="7">
    <source>
        <dbReference type="ARBA" id="ARBA00023136"/>
    </source>
</evidence>
<dbReference type="AlphaFoldDB" id="A0A0G2GHC6"/>
<evidence type="ECO:0000256" key="8">
    <source>
        <dbReference type="SAM" id="MobiDB-lite"/>
    </source>
</evidence>
<keyword evidence="7 9" id="KW-0472">Membrane</keyword>
<feature type="compositionally biased region" description="Low complexity" evidence="8">
    <location>
        <begin position="220"/>
        <end position="231"/>
    </location>
</feature>
<sequence>MTVGVIMMVAGEAAFNAIGFSLIIASAFFSGFRWALTQILLLRHPATSNPFATLFFIAPIEFVALFLLALAAEGPLEVINGIGILIAKEGTFQGICLLIFPGFLAFCMLSSEFALLQRTNVVTLSICGIFKEVVTISAAEIFYHDPLTPINISGLLVTIASIGAYNYLKVTKMRREARKKVHAVEAEGAVRDSLGGGDDEERQGLVSNSDPSGGLRRTESPSGSNRSSSPPKRTRDLD</sequence>
<protein>
    <submittedName>
        <fullName evidence="11">Putative solute carrier family 35 member c2</fullName>
    </submittedName>
</protein>
<dbReference type="InterPro" id="IPR050186">
    <property type="entry name" value="TPT_transporter"/>
</dbReference>
<dbReference type="OrthoDB" id="18894at2759"/>
<keyword evidence="5 9" id="KW-0812">Transmembrane</keyword>
<name>A0A0G2GHC6_PHACM</name>
<evidence type="ECO:0000256" key="1">
    <source>
        <dbReference type="ARBA" id="ARBA00003420"/>
    </source>
</evidence>
<gene>
    <name evidence="11" type="ORF">UCRPC4_g03013</name>
</gene>
<feature type="transmembrane region" description="Helical" evidence="9">
    <location>
        <begin position="92"/>
        <end position="109"/>
    </location>
</feature>
<evidence type="ECO:0000256" key="9">
    <source>
        <dbReference type="SAM" id="Phobius"/>
    </source>
</evidence>
<evidence type="ECO:0000256" key="4">
    <source>
        <dbReference type="ARBA" id="ARBA00011182"/>
    </source>
</evidence>
<evidence type="ECO:0000313" key="11">
    <source>
        <dbReference type="EMBL" id="KKY23008.1"/>
    </source>
</evidence>
<evidence type="ECO:0000256" key="6">
    <source>
        <dbReference type="ARBA" id="ARBA00022989"/>
    </source>
</evidence>
<feature type="transmembrane region" description="Helical" evidence="9">
    <location>
        <begin position="51"/>
        <end position="72"/>
    </location>
</feature>
<evidence type="ECO:0000259" key="10">
    <source>
        <dbReference type="Pfam" id="PF03151"/>
    </source>
</evidence>
<feature type="transmembrane region" description="Helical" evidence="9">
    <location>
        <begin position="121"/>
        <end position="143"/>
    </location>
</feature>
<dbReference type="GO" id="GO:0005789">
    <property type="term" value="C:endoplasmic reticulum membrane"/>
    <property type="evidence" value="ECO:0007669"/>
    <property type="project" value="UniProtKB-SubCell"/>
</dbReference>
<keyword evidence="6 9" id="KW-1133">Transmembrane helix</keyword>
<proteinExistence type="inferred from homology"/>